<dbReference type="InterPro" id="IPR013332">
    <property type="entry name" value="KPR_N"/>
</dbReference>
<comment type="caution">
    <text evidence="2">The sequence shown here is derived from an EMBL/GenBank/DDBJ whole genome shotgun (WGS) entry which is preliminary data.</text>
</comment>
<evidence type="ECO:0000313" key="2">
    <source>
        <dbReference type="EMBL" id="GIQ87832.1"/>
    </source>
</evidence>
<organism evidence="2 3">
    <name type="scientific">Kipferlia bialata</name>
    <dbReference type="NCBI Taxonomy" id="797122"/>
    <lineage>
        <taxon>Eukaryota</taxon>
        <taxon>Metamonada</taxon>
        <taxon>Carpediemonas-like organisms</taxon>
        <taxon>Kipferlia</taxon>
    </lineage>
</organism>
<gene>
    <name evidence="2" type="ORF">KIPB_009951</name>
</gene>
<dbReference type="Proteomes" id="UP000265618">
    <property type="component" value="Unassembled WGS sequence"/>
</dbReference>
<dbReference type="Pfam" id="PF02558">
    <property type="entry name" value="ApbA"/>
    <property type="match status" value="1"/>
</dbReference>
<evidence type="ECO:0000259" key="1">
    <source>
        <dbReference type="Pfam" id="PF02558"/>
    </source>
</evidence>
<reference evidence="2 3" key="1">
    <citation type="journal article" date="2018" name="PLoS ONE">
        <title>The draft genome of Kipferlia bialata reveals reductive genome evolution in fornicate parasites.</title>
        <authorList>
            <person name="Tanifuji G."/>
            <person name="Takabayashi S."/>
            <person name="Kume K."/>
            <person name="Takagi M."/>
            <person name="Nakayama T."/>
            <person name="Kamikawa R."/>
            <person name="Inagaki Y."/>
            <person name="Hashimoto T."/>
        </authorList>
    </citation>
    <scope>NUCLEOTIDE SEQUENCE [LARGE SCALE GENOMIC DNA]</scope>
    <source>
        <strain evidence="2">NY0173</strain>
    </source>
</reference>
<keyword evidence="3" id="KW-1185">Reference proteome</keyword>
<sequence>MRISIVGSGAIGCLVGSMLSRAGLDVTLVDRHQSRIDIIRAEGLYVRMPNERVNTKISITGDPTSVGVCDVVMLCVKGYHTASAIEGALCMVGPNTL</sequence>
<feature type="non-terminal residue" evidence="2">
    <location>
        <position position="1"/>
    </location>
</feature>
<accession>A0A9K3D4L2</accession>
<feature type="domain" description="Ketopantoate reductase N-terminal" evidence="1">
    <location>
        <begin position="3"/>
        <end position="96"/>
    </location>
</feature>
<name>A0A9K3D4L2_9EUKA</name>
<dbReference type="Gene3D" id="3.40.50.720">
    <property type="entry name" value="NAD(P)-binding Rossmann-like Domain"/>
    <property type="match status" value="1"/>
</dbReference>
<evidence type="ECO:0000313" key="3">
    <source>
        <dbReference type="Proteomes" id="UP000265618"/>
    </source>
</evidence>
<dbReference type="EMBL" id="BDIP01003536">
    <property type="protein sequence ID" value="GIQ87832.1"/>
    <property type="molecule type" value="Genomic_DNA"/>
</dbReference>
<dbReference type="AlphaFoldDB" id="A0A9K3D4L2"/>
<dbReference type="InterPro" id="IPR036291">
    <property type="entry name" value="NAD(P)-bd_dom_sf"/>
</dbReference>
<protein>
    <recommendedName>
        <fullName evidence="1">Ketopantoate reductase N-terminal domain-containing protein</fullName>
    </recommendedName>
</protein>
<dbReference type="OrthoDB" id="73846at2759"/>
<dbReference type="SUPFAM" id="SSF51735">
    <property type="entry name" value="NAD(P)-binding Rossmann-fold domains"/>
    <property type="match status" value="1"/>
</dbReference>
<proteinExistence type="predicted"/>